<evidence type="ECO:0000256" key="3">
    <source>
        <dbReference type="SAM" id="MobiDB-lite"/>
    </source>
</evidence>
<evidence type="ECO:0000256" key="1">
    <source>
        <dbReference type="ARBA" id="ARBA00023125"/>
    </source>
</evidence>
<feature type="domain" description="HTH tetR-type" evidence="4">
    <location>
        <begin position="23"/>
        <end position="83"/>
    </location>
</feature>
<dbReference type="InterPro" id="IPR036271">
    <property type="entry name" value="Tet_transcr_reg_TetR-rel_C_sf"/>
</dbReference>
<dbReference type="Proteomes" id="UP000199356">
    <property type="component" value="Unassembled WGS sequence"/>
</dbReference>
<sequence>MASDTEQGSARIGAGRPATMDREDRRAAILDALDAVFRRHGMSGVTMAALAREAGMSKRTLYEVFDDRAALFDAYLARLRRTLVRPLSEEELALPLAERLRFLLAPRPLPGPCDLPLAILRAVIAETPETPAMGRSMYDNGPRVMQDLIRVELDRAVRRGEADIADTDAAAALLRDMIRPNALDLLMCPDRAPSLEEAKARFELGLDIFLRAVTTPTGGSKTTIGLAKD</sequence>
<dbReference type="GO" id="GO:0000976">
    <property type="term" value="F:transcription cis-regulatory region binding"/>
    <property type="evidence" value="ECO:0007669"/>
    <property type="project" value="TreeGrafter"/>
</dbReference>
<protein>
    <submittedName>
        <fullName evidence="5">Transcriptional regulator, TetR family</fullName>
    </submittedName>
</protein>
<dbReference type="AlphaFoldDB" id="A0A1I5VP70"/>
<evidence type="ECO:0000313" key="6">
    <source>
        <dbReference type="Proteomes" id="UP000199356"/>
    </source>
</evidence>
<dbReference type="PANTHER" id="PTHR30055">
    <property type="entry name" value="HTH-TYPE TRANSCRIPTIONAL REGULATOR RUTR"/>
    <property type="match status" value="1"/>
</dbReference>
<feature type="region of interest" description="Disordered" evidence="3">
    <location>
        <begin position="1"/>
        <end position="20"/>
    </location>
</feature>
<dbReference type="PANTHER" id="PTHR30055:SF146">
    <property type="entry name" value="HTH-TYPE TRANSCRIPTIONAL DUAL REGULATOR CECR"/>
    <property type="match status" value="1"/>
</dbReference>
<dbReference type="InterPro" id="IPR050109">
    <property type="entry name" value="HTH-type_TetR-like_transc_reg"/>
</dbReference>
<feature type="DNA-binding region" description="H-T-H motif" evidence="2">
    <location>
        <begin position="46"/>
        <end position="65"/>
    </location>
</feature>
<name>A0A1I5VP70_9RHOB</name>
<dbReference type="Pfam" id="PF00440">
    <property type="entry name" value="TetR_N"/>
    <property type="match status" value="1"/>
</dbReference>
<dbReference type="PROSITE" id="PS50977">
    <property type="entry name" value="HTH_TETR_2"/>
    <property type="match status" value="1"/>
</dbReference>
<dbReference type="RefSeq" id="WP_177215279.1">
    <property type="nucleotide sequence ID" value="NZ_FOXA01000033.1"/>
</dbReference>
<dbReference type="STRING" id="441119.SAMN04488047_13323"/>
<keyword evidence="6" id="KW-1185">Reference proteome</keyword>
<dbReference type="GO" id="GO:0003700">
    <property type="term" value="F:DNA-binding transcription factor activity"/>
    <property type="evidence" value="ECO:0007669"/>
    <property type="project" value="TreeGrafter"/>
</dbReference>
<dbReference type="SUPFAM" id="SSF46689">
    <property type="entry name" value="Homeodomain-like"/>
    <property type="match status" value="1"/>
</dbReference>
<dbReference type="Gene3D" id="1.10.357.10">
    <property type="entry name" value="Tetracycline Repressor, domain 2"/>
    <property type="match status" value="2"/>
</dbReference>
<proteinExistence type="predicted"/>
<organism evidence="5 6">
    <name type="scientific">Tranquillimonas alkanivorans</name>
    <dbReference type="NCBI Taxonomy" id="441119"/>
    <lineage>
        <taxon>Bacteria</taxon>
        <taxon>Pseudomonadati</taxon>
        <taxon>Pseudomonadota</taxon>
        <taxon>Alphaproteobacteria</taxon>
        <taxon>Rhodobacterales</taxon>
        <taxon>Roseobacteraceae</taxon>
        <taxon>Tranquillimonas</taxon>
    </lineage>
</organism>
<dbReference type="SUPFAM" id="SSF48498">
    <property type="entry name" value="Tetracyclin repressor-like, C-terminal domain"/>
    <property type="match status" value="1"/>
</dbReference>
<reference evidence="5 6" key="1">
    <citation type="submission" date="2016-10" db="EMBL/GenBank/DDBJ databases">
        <authorList>
            <person name="de Groot N.N."/>
        </authorList>
    </citation>
    <scope>NUCLEOTIDE SEQUENCE [LARGE SCALE GENOMIC DNA]</scope>
    <source>
        <strain evidence="5 6">DSM 19547</strain>
    </source>
</reference>
<gene>
    <name evidence="5" type="ORF">SAMN04488047_13323</name>
</gene>
<evidence type="ECO:0000313" key="5">
    <source>
        <dbReference type="EMBL" id="SFQ08816.1"/>
    </source>
</evidence>
<evidence type="ECO:0000259" key="4">
    <source>
        <dbReference type="PROSITE" id="PS50977"/>
    </source>
</evidence>
<dbReference type="InterPro" id="IPR039536">
    <property type="entry name" value="TetR_C_Proteobacteria"/>
</dbReference>
<dbReference type="EMBL" id="FOXA01000033">
    <property type="protein sequence ID" value="SFQ08816.1"/>
    <property type="molecule type" value="Genomic_DNA"/>
</dbReference>
<dbReference type="Pfam" id="PF14246">
    <property type="entry name" value="TetR_C_7"/>
    <property type="match status" value="1"/>
</dbReference>
<accession>A0A1I5VP70</accession>
<evidence type="ECO:0000256" key="2">
    <source>
        <dbReference type="PROSITE-ProRule" id="PRU00335"/>
    </source>
</evidence>
<keyword evidence="1 2" id="KW-0238">DNA-binding</keyword>
<dbReference type="InterPro" id="IPR001647">
    <property type="entry name" value="HTH_TetR"/>
</dbReference>
<dbReference type="InterPro" id="IPR009057">
    <property type="entry name" value="Homeodomain-like_sf"/>
</dbReference>